<dbReference type="Pfam" id="PF00072">
    <property type="entry name" value="Response_reg"/>
    <property type="match status" value="1"/>
</dbReference>
<name>A0A175VSR8_9PEZI</name>
<dbReference type="PROSITE" id="PS50110">
    <property type="entry name" value="RESPONSE_REGULATORY"/>
    <property type="match status" value="1"/>
</dbReference>
<dbReference type="CDD" id="cd17546">
    <property type="entry name" value="REC_hyHK_CKI1_RcsC-like"/>
    <property type="match status" value="1"/>
</dbReference>
<dbReference type="PANTHER" id="PTHR43719:SF30">
    <property type="entry name" value="TWO-COMPONENT SYSTEM RESPONSE REGULATOR"/>
    <property type="match status" value="1"/>
</dbReference>
<dbReference type="InterPro" id="IPR050956">
    <property type="entry name" value="2C_system_His_kinase"/>
</dbReference>
<dbReference type="SUPFAM" id="SSF52172">
    <property type="entry name" value="CheY-like"/>
    <property type="match status" value="1"/>
</dbReference>
<keyword evidence="1" id="KW-0597">Phosphoprotein</keyword>
<dbReference type="InterPro" id="IPR011006">
    <property type="entry name" value="CheY-like_superfamily"/>
</dbReference>
<evidence type="ECO:0000256" key="1">
    <source>
        <dbReference type="ARBA" id="ARBA00022553"/>
    </source>
</evidence>
<accession>A0A175VSR8</accession>
<keyword evidence="5" id="KW-1185">Reference proteome</keyword>
<dbReference type="VEuPathDB" id="FungiDB:MMYC01_208874"/>
<dbReference type="InterPro" id="IPR001789">
    <property type="entry name" value="Sig_transdc_resp-reg_receiver"/>
</dbReference>
<evidence type="ECO:0000256" key="2">
    <source>
        <dbReference type="PROSITE-ProRule" id="PRU00169"/>
    </source>
</evidence>
<dbReference type="AlphaFoldDB" id="A0A175VSR8"/>
<protein>
    <submittedName>
        <fullName evidence="4">Transcriptional regulatory protein RprY</fullName>
    </submittedName>
</protein>
<dbReference type="EMBL" id="LCTW02000340">
    <property type="protein sequence ID" value="KXX74558.1"/>
    <property type="molecule type" value="Genomic_DNA"/>
</dbReference>
<feature type="domain" description="Response regulatory" evidence="3">
    <location>
        <begin position="1"/>
        <end position="70"/>
    </location>
</feature>
<comment type="caution">
    <text evidence="4">The sequence shown here is derived from an EMBL/GenBank/DDBJ whole genome shotgun (WGS) entry which is preliminary data.</text>
</comment>
<dbReference type="PANTHER" id="PTHR43719">
    <property type="entry name" value="TWO-COMPONENT HISTIDINE KINASE"/>
    <property type="match status" value="1"/>
</dbReference>
<dbReference type="Proteomes" id="UP000078237">
    <property type="component" value="Unassembled WGS sequence"/>
</dbReference>
<reference evidence="4 5" key="1">
    <citation type="journal article" date="2016" name="Genome Announc.">
        <title>Genome Sequence of Madurella mycetomatis mm55, Isolated from a Human Mycetoma Case in Sudan.</title>
        <authorList>
            <person name="Smit S."/>
            <person name="Derks M.F."/>
            <person name="Bervoets S."/>
            <person name="Fahal A."/>
            <person name="van Leeuwen W."/>
            <person name="van Belkum A."/>
            <person name="van de Sande W.W."/>
        </authorList>
    </citation>
    <scope>NUCLEOTIDE SEQUENCE [LARGE SCALE GENOMIC DNA]</scope>
    <source>
        <strain evidence="5">mm55</strain>
    </source>
</reference>
<evidence type="ECO:0000259" key="3">
    <source>
        <dbReference type="PROSITE" id="PS50110"/>
    </source>
</evidence>
<comment type="caution">
    <text evidence="2">Lacks conserved residue(s) required for the propagation of feature annotation.</text>
</comment>
<dbReference type="Gene3D" id="3.40.50.2300">
    <property type="match status" value="1"/>
</dbReference>
<dbReference type="GO" id="GO:0000160">
    <property type="term" value="P:phosphorelay signal transduction system"/>
    <property type="evidence" value="ECO:0007669"/>
    <property type="project" value="InterPro"/>
</dbReference>
<evidence type="ECO:0000313" key="5">
    <source>
        <dbReference type="Proteomes" id="UP000078237"/>
    </source>
</evidence>
<dbReference type="STRING" id="100816.A0A175VSR8"/>
<proteinExistence type="predicted"/>
<sequence>MPIQDGLTCTRNIRELERAGKISGGRIPIIAVSANARMEQILEAKEAGCDDVLVKPYRMPELLERMRCVMESVAGGDGGHEDGDGNGDIGG</sequence>
<evidence type="ECO:0000313" key="4">
    <source>
        <dbReference type="EMBL" id="KXX74558.1"/>
    </source>
</evidence>
<dbReference type="OrthoDB" id="60033at2759"/>
<organism evidence="4 5">
    <name type="scientific">Madurella mycetomatis</name>
    <dbReference type="NCBI Taxonomy" id="100816"/>
    <lineage>
        <taxon>Eukaryota</taxon>
        <taxon>Fungi</taxon>
        <taxon>Dikarya</taxon>
        <taxon>Ascomycota</taxon>
        <taxon>Pezizomycotina</taxon>
        <taxon>Sordariomycetes</taxon>
        <taxon>Sordariomycetidae</taxon>
        <taxon>Sordariales</taxon>
        <taxon>Sordariales incertae sedis</taxon>
        <taxon>Madurella</taxon>
    </lineage>
</organism>
<gene>
    <name evidence="4" type="ORF">MMYC01_208874</name>
</gene>